<comment type="caution">
    <text evidence="1">The sequence shown here is derived from an EMBL/GenBank/DDBJ whole genome shotgun (WGS) entry which is preliminary data.</text>
</comment>
<proteinExistence type="predicted"/>
<dbReference type="Proteomes" id="UP000616151">
    <property type="component" value="Unassembled WGS sequence"/>
</dbReference>
<keyword evidence="2" id="KW-1185">Reference proteome</keyword>
<keyword evidence="1" id="KW-0675">Receptor</keyword>
<name>A0ACC5QZ39_9HYPH</name>
<dbReference type="EMBL" id="JAENHL010000006">
    <property type="protein sequence ID" value="MBK1865677.1"/>
    <property type="molecule type" value="Genomic_DNA"/>
</dbReference>
<gene>
    <name evidence="1" type="ORF">JHL16_04885</name>
</gene>
<accession>A0ACC5QZ39</accession>
<reference evidence="1" key="1">
    <citation type="submission" date="2021-01" db="EMBL/GenBank/DDBJ databases">
        <authorList>
            <person name="Sun Q."/>
        </authorList>
    </citation>
    <scope>NUCLEOTIDE SEQUENCE</scope>
    <source>
        <strain evidence="1">YIM B02566</strain>
    </source>
</reference>
<evidence type="ECO:0000313" key="1">
    <source>
        <dbReference type="EMBL" id="MBK1865677.1"/>
    </source>
</evidence>
<organism evidence="1 2">
    <name type="scientific">Taklimakanibacter albus</name>
    <dbReference type="NCBI Taxonomy" id="2800327"/>
    <lineage>
        <taxon>Bacteria</taxon>
        <taxon>Pseudomonadati</taxon>
        <taxon>Pseudomonadota</taxon>
        <taxon>Alphaproteobacteria</taxon>
        <taxon>Hyphomicrobiales</taxon>
        <taxon>Aestuariivirgaceae</taxon>
        <taxon>Taklimakanibacter</taxon>
    </lineage>
</organism>
<protein>
    <submittedName>
        <fullName evidence="1">TonB-dependent receptor</fullName>
    </submittedName>
</protein>
<sequence>MPRTIKTLLLAGTAITSLLILTASPLAAQEQRKVKPAQEDQEPSEAKANRETELDLITVTATLIDAPVIDSLSATSYVGNKDLERIQANTPADIFRTTPGVGATMNGDDPATAINIRGLQQYGRVVVTLDGARQDYWRVGHGSGSFYVEPDLLKAVTVIRGPVSNAYGSGGIGGLVAFETKDAGDFLKSDEQYAISEKVGYETNGVGWTTSTTAAIRPHKAFDIIGNVNWRDRDAYDDGNGDEVRWTGEEVTSGYGKATFRPADGHEIKLGAILQRYDDYVSGSSGSNSATLSRYDADTVNDTYTAKYTYSDPDDRLLDYSFTAYHNKTRAEQTQVWPAAAAGNFRFYDVRTTGASGHNSSRFDGLGLAHTLTYGGDYYFLEGESSAAHFGAGEAQAYGAFMQWMGEYGSWLELIAAVRYDGYELDGETKATPATPPEEESLNGDRVSPRFTVGVTPFTGFQLFGGYSEGYRAPGLQDVFRGTGAHGSADSYVPNFNLKPEVAKSWEGGVNLKYDGLFAENDLLRGKFTAFYTKVHDYIETDLTVLPRMADNIGTARLQGVEAELIYDLGWGFINLTGALIDAELIDTKNPKYDGQPLENAPLDKFSATLGFRAFEDQLVFGGQFLAVGEVKRTQRSSGTNPGQVDGPAQYSDAYELVNLFANWTVSENLKLDLAVENLFDVAYTDPQSAWSFTSDVEQGKGRTFKIGLTTRFGG</sequence>
<evidence type="ECO:0000313" key="2">
    <source>
        <dbReference type="Proteomes" id="UP000616151"/>
    </source>
</evidence>